<evidence type="ECO:0000256" key="2">
    <source>
        <dbReference type="ARBA" id="ARBA00022630"/>
    </source>
</evidence>
<keyword evidence="2" id="KW-0285">Flavoprotein</keyword>
<dbReference type="InterPro" id="IPR039261">
    <property type="entry name" value="FNR_nucleotide-bd"/>
</dbReference>
<dbReference type="PRINTS" id="PR00371">
    <property type="entry name" value="FPNCR"/>
</dbReference>
<evidence type="ECO:0000256" key="1">
    <source>
        <dbReference type="ARBA" id="ARBA00001974"/>
    </source>
</evidence>
<accession>A0A336MBY2</accession>
<dbReference type="VEuPathDB" id="VectorBase:CSON014882"/>
<dbReference type="InterPro" id="IPR017938">
    <property type="entry name" value="Riboflavin_synthase-like_b-brl"/>
</dbReference>
<sequence>MTLETIAKKYWDLNAIPRPRFFELLAINCENEIELEKLQEFASPEGLDALYTYANRPKRTVLETLIDFPHACSRLNIEVLFEMFQPIKARSFSIASCMESGHLSLLVAVVEYRTMLKAPRKGFCSNWLKDLKEGDEVPVWIKRGTFRLPEDRKTPLVMVGPGTGLAPFMSILCDRMRNGGSGPLLLFFGARNKNMDFHCSEILQNMEKSGLIKLVCAFSRDQEDKIYVQHRIRENEEIVRDLIQVQRGYFYVSGSMKQMPQCVKEALEDVLTPDCVKHMIETGRYQEETW</sequence>
<dbReference type="PROSITE" id="PS51384">
    <property type="entry name" value="FAD_FR"/>
    <property type="match status" value="1"/>
</dbReference>
<evidence type="ECO:0000259" key="5">
    <source>
        <dbReference type="PROSITE" id="PS51384"/>
    </source>
</evidence>
<keyword evidence="3" id="KW-0274">FAD</keyword>
<protein>
    <submittedName>
        <fullName evidence="6">CSON014882 protein</fullName>
    </submittedName>
</protein>
<dbReference type="SUPFAM" id="SSF63380">
    <property type="entry name" value="Riboflavin synthase domain-like"/>
    <property type="match status" value="1"/>
</dbReference>
<dbReference type="InterPro" id="IPR001433">
    <property type="entry name" value="OxRdtase_FAD/NAD-bd"/>
</dbReference>
<dbReference type="InterPro" id="IPR001709">
    <property type="entry name" value="Flavoprot_Pyr_Nucl_cyt_Rdtase"/>
</dbReference>
<organism evidence="6">
    <name type="scientific">Culicoides sonorensis</name>
    <name type="common">Biting midge</name>
    <dbReference type="NCBI Taxonomy" id="179676"/>
    <lineage>
        <taxon>Eukaryota</taxon>
        <taxon>Metazoa</taxon>
        <taxon>Ecdysozoa</taxon>
        <taxon>Arthropoda</taxon>
        <taxon>Hexapoda</taxon>
        <taxon>Insecta</taxon>
        <taxon>Pterygota</taxon>
        <taxon>Neoptera</taxon>
        <taxon>Endopterygota</taxon>
        <taxon>Diptera</taxon>
        <taxon>Nematocera</taxon>
        <taxon>Chironomoidea</taxon>
        <taxon>Ceratopogonidae</taxon>
        <taxon>Ceratopogoninae</taxon>
        <taxon>Culicoides</taxon>
        <taxon>Monoculicoides</taxon>
    </lineage>
</organism>
<evidence type="ECO:0000313" key="6">
    <source>
        <dbReference type="EMBL" id="SSX27824.1"/>
    </source>
</evidence>
<gene>
    <name evidence="6" type="primary">CSON014882</name>
</gene>
<feature type="domain" description="FAD-binding FR-type" evidence="5">
    <location>
        <begin position="1"/>
        <end position="149"/>
    </location>
</feature>
<evidence type="ECO:0000256" key="4">
    <source>
        <dbReference type="ARBA" id="ARBA00023002"/>
    </source>
</evidence>
<dbReference type="InterPro" id="IPR017927">
    <property type="entry name" value="FAD-bd_FR_type"/>
</dbReference>
<dbReference type="PANTHER" id="PTHR19384:SF10">
    <property type="entry name" value="NADPH-DEPENDENT DIFLAVIN OXIDOREDUCTASE 1"/>
    <property type="match status" value="1"/>
</dbReference>
<dbReference type="PANTHER" id="PTHR19384">
    <property type="entry name" value="NITRIC OXIDE SYNTHASE-RELATED"/>
    <property type="match status" value="1"/>
</dbReference>
<dbReference type="GO" id="GO:0016491">
    <property type="term" value="F:oxidoreductase activity"/>
    <property type="evidence" value="ECO:0007669"/>
    <property type="project" value="UniProtKB-KW"/>
</dbReference>
<dbReference type="InterPro" id="IPR003097">
    <property type="entry name" value="CysJ-like_FAD-binding"/>
</dbReference>
<dbReference type="GO" id="GO:0050660">
    <property type="term" value="F:flavin adenine dinucleotide binding"/>
    <property type="evidence" value="ECO:0007669"/>
    <property type="project" value="TreeGrafter"/>
</dbReference>
<dbReference type="GO" id="GO:0010181">
    <property type="term" value="F:FMN binding"/>
    <property type="evidence" value="ECO:0007669"/>
    <property type="project" value="TreeGrafter"/>
</dbReference>
<keyword evidence="4" id="KW-0560">Oxidoreductase</keyword>
<dbReference type="GO" id="GO:0005829">
    <property type="term" value="C:cytosol"/>
    <property type="evidence" value="ECO:0007669"/>
    <property type="project" value="TreeGrafter"/>
</dbReference>
<comment type="cofactor">
    <cofactor evidence="1">
        <name>FAD</name>
        <dbReference type="ChEBI" id="CHEBI:57692"/>
    </cofactor>
</comment>
<proteinExistence type="predicted"/>
<dbReference type="Pfam" id="PF00667">
    <property type="entry name" value="FAD_binding_1"/>
    <property type="match status" value="1"/>
</dbReference>
<dbReference type="AlphaFoldDB" id="A0A336MBY2"/>
<dbReference type="Pfam" id="PF00175">
    <property type="entry name" value="NAD_binding_1"/>
    <property type="match status" value="1"/>
</dbReference>
<name>A0A336MBY2_CULSO</name>
<dbReference type="PRINTS" id="PR00410">
    <property type="entry name" value="PHEHYDRXLASE"/>
</dbReference>
<evidence type="ECO:0000256" key="3">
    <source>
        <dbReference type="ARBA" id="ARBA00022827"/>
    </source>
</evidence>
<dbReference type="EMBL" id="UFQT01000883">
    <property type="protein sequence ID" value="SSX27824.1"/>
    <property type="molecule type" value="Genomic_DNA"/>
</dbReference>
<dbReference type="Gene3D" id="3.40.50.80">
    <property type="entry name" value="Nucleotide-binding domain of ferredoxin-NADP reductase (FNR) module"/>
    <property type="match status" value="1"/>
</dbReference>
<dbReference type="InterPro" id="IPR023173">
    <property type="entry name" value="NADPH_Cyt_P450_Rdtase_alpha"/>
</dbReference>
<reference evidence="6" key="1">
    <citation type="submission" date="2018-07" db="EMBL/GenBank/DDBJ databases">
        <authorList>
            <person name="Quirk P.G."/>
            <person name="Krulwich T.A."/>
        </authorList>
    </citation>
    <scope>NUCLEOTIDE SEQUENCE</scope>
</reference>
<dbReference type="SUPFAM" id="SSF52343">
    <property type="entry name" value="Ferredoxin reductase-like, C-terminal NADP-linked domain"/>
    <property type="match status" value="1"/>
</dbReference>
<dbReference type="Gene3D" id="1.20.990.10">
    <property type="entry name" value="NADPH-cytochrome p450 Reductase, Chain A, domain 3"/>
    <property type="match status" value="1"/>
</dbReference>